<keyword evidence="1" id="KW-0051">Antiviral defense</keyword>
<protein>
    <submittedName>
        <fullName evidence="3">RAMP superfamily protein</fullName>
    </submittedName>
</protein>
<evidence type="ECO:0000313" key="3">
    <source>
        <dbReference type="EMBL" id="TCS78935.1"/>
    </source>
</evidence>
<proteinExistence type="predicted"/>
<evidence type="ECO:0000256" key="1">
    <source>
        <dbReference type="ARBA" id="ARBA00023118"/>
    </source>
</evidence>
<dbReference type="OrthoDB" id="482771at2"/>
<dbReference type="InterPro" id="IPR052216">
    <property type="entry name" value="CRISPR_Csm3_endoribonuclease"/>
</dbReference>
<evidence type="ECO:0000259" key="2">
    <source>
        <dbReference type="Pfam" id="PF03787"/>
    </source>
</evidence>
<dbReference type="Proteomes" id="UP000295788">
    <property type="component" value="Unassembled WGS sequence"/>
</dbReference>
<dbReference type="CDD" id="cd09726">
    <property type="entry name" value="RAMP_I_III"/>
    <property type="match status" value="1"/>
</dbReference>
<dbReference type="Pfam" id="PF03787">
    <property type="entry name" value="RAMPs"/>
    <property type="match status" value="1"/>
</dbReference>
<dbReference type="AlphaFoldDB" id="A0A4R3K7V9"/>
<keyword evidence="4" id="KW-1185">Reference proteome</keyword>
<feature type="domain" description="CRISPR type III-associated protein" evidence="2">
    <location>
        <begin position="7"/>
        <end position="193"/>
    </location>
</feature>
<dbReference type="PANTHER" id="PTHR35579">
    <property type="entry name" value="CRISPR SYSTEM CMS ENDORIBONUCLEASE CSM3"/>
    <property type="match status" value="1"/>
</dbReference>
<dbReference type="GO" id="GO:0051607">
    <property type="term" value="P:defense response to virus"/>
    <property type="evidence" value="ECO:0007669"/>
    <property type="project" value="UniProtKB-KW"/>
</dbReference>
<accession>A0A4R3K7V9</accession>
<sequence length="218" mass="24757">MEWAIQFKLLSETIFGSGESIPGSVDLEVVHDDYGLPYFKGKTLKGRLREEVENIIDKMKKIIPNQIEYDTYVYRLFGKAGDNLHNGLKISDATLGSSIKNGIRYGIESGLFTKEEVLQSLTEIRSFTSVNEKGVARKRSLRNLRVIKKGYIFYSQLYLERELEEQELELLAAGISSLRHIGTMVSKGKGSIEARLFCNGKDVTEKYVNSFIERMNKA</sequence>
<reference evidence="3 4" key="1">
    <citation type="submission" date="2019-03" db="EMBL/GenBank/DDBJ databases">
        <title>Genomic Encyclopedia of Type Strains, Phase IV (KMG-IV): sequencing the most valuable type-strain genomes for metagenomic binning, comparative biology and taxonomic classification.</title>
        <authorList>
            <person name="Goeker M."/>
        </authorList>
    </citation>
    <scope>NUCLEOTIDE SEQUENCE [LARGE SCALE GENOMIC DNA]</scope>
    <source>
        <strain evidence="3 4">DSM 23802</strain>
    </source>
</reference>
<evidence type="ECO:0000313" key="4">
    <source>
        <dbReference type="Proteomes" id="UP000295788"/>
    </source>
</evidence>
<name>A0A4R3K7V9_9BACI</name>
<organism evidence="3 4">
    <name type="scientific">Tepidibacillus fermentans</name>
    <dbReference type="NCBI Taxonomy" id="1281767"/>
    <lineage>
        <taxon>Bacteria</taxon>
        <taxon>Bacillati</taxon>
        <taxon>Bacillota</taxon>
        <taxon>Bacilli</taxon>
        <taxon>Bacillales</taxon>
        <taxon>Bacillaceae</taxon>
        <taxon>Tepidibacillus</taxon>
    </lineage>
</organism>
<dbReference type="RefSeq" id="WP_132770410.1">
    <property type="nucleotide sequence ID" value="NZ_SMAB01000024.1"/>
</dbReference>
<dbReference type="EMBL" id="SMAB01000024">
    <property type="protein sequence ID" value="TCS78935.1"/>
    <property type="molecule type" value="Genomic_DNA"/>
</dbReference>
<comment type="caution">
    <text evidence="3">The sequence shown here is derived from an EMBL/GenBank/DDBJ whole genome shotgun (WGS) entry which is preliminary data.</text>
</comment>
<dbReference type="InterPro" id="IPR005537">
    <property type="entry name" value="RAMP_III_fam"/>
</dbReference>
<gene>
    <name evidence="3" type="ORF">EDD72_12414</name>
</gene>
<dbReference type="PANTHER" id="PTHR35579:SF3">
    <property type="entry name" value="CRISPR SYSTEM CMS ENDORIBONUCLEASE CSM3"/>
    <property type="match status" value="1"/>
</dbReference>